<protein>
    <submittedName>
        <fullName evidence="6">DoxX family protein</fullName>
    </submittedName>
</protein>
<keyword evidence="4 5" id="KW-0472">Membrane</keyword>
<keyword evidence="7" id="KW-1185">Reference proteome</keyword>
<comment type="caution">
    <text evidence="6">The sequence shown here is derived from an EMBL/GenBank/DDBJ whole genome shotgun (WGS) entry which is preliminary data.</text>
</comment>
<evidence type="ECO:0000256" key="3">
    <source>
        <dbReference type="ARBA" id="ARBA00022989"/>
    </source>
</evidence>
<accession>A0A5S4V5A5</accession>
<evidence type="ECO:0000256" key="2">
    <source>
        <dbReference type="ARBA" id="ARBA00022692"/>
    </source>
</evidence>
<keyword evidence="2 5" id="KW-0812">Transmembrane</keyword>
<name>A0A5S4V5A5_9MICO</name>
<reference evidence="6 7" key="1">
    <citation type="submission" date="2019-08" db="EMBL/GenBank/DDBJ databases">
        <authorList>
            <person name="Hu J."/>
        </authorList>
    </citation>
    <scope>NUCLEOTIDE SEQUENCE [LARGE SCALE GENOMIC DNA]</scope>
    <source>
        <strain evidence="6 7">NEAU-184</strain>
    </source>
</reference>
<evidence type="ECO:0000313" key="6">
    <source>
        <dbReference type="EMBL" id="TYL54162.1"/>
    </source>
</evidence>
<proteinExistence type="predicted"/>
<feature type="transmembrane region" description="Helical" evidence="5">
    <location>
        <begin position="103"/>
        <end position="121"/>
    </location>
</feature>
<feature type="transmembrane region" description="Helical" evidence="5">
    <location>
        <begin position="72"/>
        <end position="91"/>
    </location>
</feature>
<organism evidence="6 7">
    <name type="scientific">Agromyces mariniharenae</name>
    <dbReference type="NCBI Taxonomy" id="2604423"/>
    <lineage>
        <taxon>Bacteria</taxon>
        <taxon>Bacillati</taxon>
        <taxon>Actinomycetota</taxon>
        <taxon>Actinomycetes</taxon>
        <taxon>Micrococcales</taxon>
        <taxon>Microbacteriaceae</taxon>
        <taxon>Agromyces</taxon>
    </lineage>
</organism>
<sequence>MLIAFWIVSGLVALAFLAAGVMKLARPKAALAASGMAWTEDFSESTLKAIGAAEVLGAIGIVLPALTGIAPILSPIAASALALVMVGAIVVHVRRTENPTANVVLLLLAATSAVLGFAALLG</sequence>
<evidence type="ECO:0000256" key="4">
    <source>
        <dbReference type="ARBA" id="ARBA00023136"/>
    </source>
</evidence>
<dbReference type="GO" id="GO:0016020">
    <property type="term" value="C:membrane"/>
    <property type="evidence" value="ECO:0007669"/>
    <property type="project" value="UniProtKB-SubCell"/>
</dbReference>
<gene>
    <name evidence="6" type="ORF">FYC51_11325</name>
</gene>
<feature type="transmembrane region" description="Helical" evidence="5">
    <location>
        <begin position="6"/>
        <end position="25"/>
    </location>
</feature>
<evidence type="ECO:0000313" key="7">
    <source>
        <dbReference type="Proteomes" id="UP000325243"/>
    </source>
</evidence>
<evidence type="ECO:0000256" key="5">
    <source>
        <dbReference type="SAM" id="Phobius"/>
    </source>
</evidence>
<dbReference type="RefSeq" id="WP_148733625.1">
    <property type="nucleotide sequence ID" value="NZ_VSSB01000001.1"/>
</dbReference>
<dbReference type="Pfam" id="PF13564">
    <property type="entry name" value="DoxX_2"/>
    <property type="match status" value="1"/>
</dbReference>
<keyword evidence="3 5" id="KW-1133">Transmembrane helix</keyword>
<dbReference type="AlphaFoldDB" id="A0A5S4V5A5"/>
<dbReference type="EMBL" id="VSSB01000001">
    <property type="protein sequence ID" value="TYL54162.1"/>
    <property type="molecule type" value="Genomic_DNA"/>
</dbReference>
<dbReference type="Proteomes" id="UP000325243">
    <property type="component" value="Unassembled WGS sequence"/>
</dbReference>
<evidence type="ECO:0000256" key="1">
    <source>
        <dbReference type="ARBA" id="ARBA00004141"/>
    </source>
</evidence>
<comment type="subcellular location">
    <subcellularLocation>
        <location evidence="1">Membrane</location>
        <topology evidence="1">Multi-pass membrane protein</topology>
    </subcellularLocation>
</comment>
<dbReference type="InterPro" id="IPR032808">
    <property type="entry name" value="DoxX"/>
</dbReference>